<evidence type="ECO:0000259" key="5">
    <source>
        <dbReference type="PROSITE" id="PS50111"/>
    </source>
</evidence>
<dbReference type="SUPFAM" id="SSF58104">
    <property type="entry name" value="Methyl-accepting chemotaxis protein (MCP) signaling domain"/>
    <property type="match status" value="1"/>
</dbReference>
<dbReference type="AlphaFoldDB" id="A0A916UY09"/>
<organism evidence="6 7">
    <name type="scientific">Undibacterium terreum</name>
    <dbReference type="NCBI Taxonomy" id="1224302"/>
    <lineage>
        <taxon>Bacteria</taxon>
        <taxon>Pseudomonadati</taxon>
        <taxon>Pseudomonadota</taxon>
        <taxon>Betaproteobacteria</taxon>
        <taxon>Burkholderiales</taxon>
        <taxon>Oxalobacteraceae</taxon>
        <taxon>Undibacterium</taxon>
    </lineage>
</organism>
<protein>
    <submittedName>
        <fullName evidence="6">Methyl-accepting chemotaxis protein</fullName>
    </submittedName>
</protein>
<dbReference type="GO" id="GO:0006935">
    <property type="term" value="P:chemotaxis"/>
    <property type="evidence" value="ECO:0007669"/>
    <property type="project" value="InterPro"/>
</dbReference>
<proteinExistence type="inferred from homology"/>
<keyword evidence="4" id="KW-1133">Transmembrane helix</keyword>
<evidence type="ECO:0000313" key="7">
    <source>
        <dbReference type="Proteomes" id="UP000637423"/>
    </source>
</evidence>
<name>A0A916UY09_9BURK</name>
<feature type="domain" description="Methyl-accepting transducer" evidence="5">
    <location>
        <begin position="75"/>
        <end position="311"/>
    </location>
</feature>
<sequence>MRRLSASALCVVFGFIGLSAALLTAVVVRWLNADVNVNVYVLTLFTSVAGFAVPLAAYSRNVATSSGFSRKIAEELDHIMIGSAETSYFVDSIKKKISQDVGTTNAVVDITADVTRSTQEIADGAMKASSSATQLKIDSAAGKSEVDARIRQINSVRDEAQKASAGMTGLQEKSKQIHVIADVINEIATRTNLLALNAAIEAARAGENGRGFAVVAGEVRELAQRTKTATDDIRVMLREINEEAEHASLGMSRLADRVVETANGIQQVHTYFNNIEKSADHSEHQIKLIAELAQTHVKDAESISSSVGKIREGMIATEASLPQVIASATGLSELSEVLFNEISSLNIVTQHEPVKKAALAAVIVIEKLFANALETGQISMGQLFDRSYTPIQGTNPTKYTTAFDAFTDRVLPAVQEGLLAAMPQLVYAGAVDNNGYFPTHNKKFSQKLTGNYDKDLINNRTKRIFDDRTGSRCGSNTKPFLLQTYKRDTGEVMHDLSVPIYVAGKHWGGFRVGYRSME</sequence>
<keyword evidence="4" id="KW-0472">Membrane</keyword>
<dbReference type="PANTHER" id="PTHR32089:SF112">
    <property type="entry name" value="LYSOZYME-LIKE PROTEIN-RELATED"/>
    <property type="match status" value="1"/>
</dbReference>
<dbReference type="RefSeq" id="WP_188568303.1">
    <property type="nucleotide sequence ID" value="NZ_BMED01000005.1"/>
</dbReference>
<reference evidence="6" key="1">
    <citation type="journal article" date="2014" name="Int. J. Syst. Evol. Microbiol.">
        <title>Complete genome sequence of Corynebacterium casei LMG S-19264T (=DSM 44701T), isolated from a smear-ripened cheese.</title>
        <authorList>
            <consortium name="US DOE Joint Genome Institute (JGI-PGF)"/>
            <person name="Walter F."/>
            <person name="Albersmeier A."/>
            <person name="Kalinowski J."/>
            <person name="Ruckert C."/>
        </authorList>
    </citation>
    <scope>NUCLEOTIDE SEQUENCE</scope>
    <source>
        <strain evidence="6">CGMCC 1.10998</strain>
    </source>
</reference>
<comment type="caution">
    <text evidence="6">The sequence shown here is derived from an EMBL/GenBank/DDBJ whole genome shotgun (WGS) entry which is preliminary data.</text>
</comment>
<evidence type="ECO:0000313" key="6">
    <source>
        <dbReference type="EMBL" id="GGC92188.1"/>
    </source>
</evidence>
<dbReference type="InterPro" id="IPR004089">
    <property type="entry name" value="MCPsignal_dom"/>
</dbReference>
<reference evidence="6" key="2">
    <citation type="submission" date="2020-09" db="EMBL/GenBank/DDBJ databases">
        <authorList>
            <person name="Sun Q."/>
            <person name="Zhou Y."/>
        </authorList>
    </citation>
    <scope>NUCLEOTIDE SEQUENCE</scope>
    <source>
        <strain evidence="6">CGMCC 1.10998</strain>
    </source>
</reference>
<dbReference type="PANTHER" id="PTHR32089">
    <property type="entry name" value="METHYL-ACCEPTING CHEMOTAXIS PROTEIN MCPB"/>
    <property type="match status" value="1"/>
</dbReference>
<dbReference type="GO" id="GO:0007165">
    <property type="term" value="P:signal transduction"/>
    <property type="evidence" value="ECO:0007669"/>
    <property type="project" value="UniProtKB-KW"/>
</dbReference>
<evidence type="ECO:0000256" key="3">
    <source>
        <dbReference type="PROSITE-ProRule" id="PRU00284"/>
    </source>
</evidence>
<evidence type="ECO:0000256" key="1">
    <source>
        <dbReference type="ARBA" id="ARBA00023224"/>
    </source>
</evidence>
<evidence type="ECO:0000256" key="4">
    <source>
        <dbReference type="SAM" id="Phobius"/>
    </source>
</evidence>
<feature type="transmembrane region" description="Helical" evidence="4">
    <location>
        <begin position="37"/>
        <end position="58"/>
    </location>
</feature>
<dbReference type="PRINTS" id="PR00260">
    <property type="entry name" value="CHEMTRNSDUCR"/>
</dbReference>
<evidence type="ECO:0000256" key="2">
    <source>
        <dbReference type="ARBA" id="ARBA00029447"/>
    </source>
</evidence>
<keyword evidence="4" id="KW-0812">Transmembrane</keyword>
<dbReference type="GO" id="GO:0004888">
    <property type="term" value="F:transmembrane signaling receptor activity"/>
    <property type="evidence" value="ECO:0007669"/>
    <property type="project" value="InterPro"/>
</dbReference>
<keyword evidence="1 3" id="KW-0807">Transducer</keyword>
<dbReference type="Pfam" id="PF00015">
    <property type="entry name" value="MCPsignal"/>
    <property type="match status" value="1"/>
</dbReference>
<keyword evidence="7" id="KW-1185">Reference proteome</keyword>
<dbReference type="SMART" id="SM00283">
    <property type="entry name" value="MA"/>
    <property type="match status" value="1"/>
</dbReference>
<accession>A0A916UY09</accession>
<dbReference type="Gene3D" id="1.10.287.950">
    <property type="entry name" value="Methyl-accepting chemotaxis protein"/>
    <property type="match status" value="1"/>
</dbReference>
<dbReference type="EMBL" id="BMED01000005">
    <property type="protein sequence ID" value="GGC92188.1"/>
    <property type="molecule type" value="Genomic_DNA"/>
</dbReference>
<dbReference type="InterPro" id="IPR004090">
    <property type="entry name" value="Chemotax_Me-accpt_rcpt"/>
</dbReference>
<dbReference type="GO" id="GO:0016020">
    <property type="term" value="C:membrane"/>
    <property type="evidence" value="ECO:0007669"/>
    <property type="project" value="InterPro"/>
</dbReference>
<dbReference type="PROSITE" id="PS50111">
    <property type="entry name" value="CHEMOTAXIS_TRANSDUC_2"/>
    <property type="match status" value="1"/>
</dbReference>
<comment type="similarity">
    <text evidence="2">Belongs to the methyl-accepting chemotaxis (MCP) protein family.</text>
</comment>
<gene>
    <name evidence="6" type="ORF">GCM10011396_44330</name>
</gene>
<dbReference type="Proteomes" id="UP000637423">
    <property type="component" value="Unassembled WGS sequence"/>
</dbReference>